<evidence type="ECO:0000256" key="4">
    <source>
        <dbReference type="SAM" id="Phobius"/>
    </source>
</evidence>
<feature type="non-terminal residue" evidence="6">
    <location>
        <position position="130"/>
    </location>
</feature>
<dbReference type="Gene3D" id="1.20.1560.10">
    <property type="entry name" value="ABC transporter type 1, transmembrane domain"/>
    <property type="match status" value="1"/>
</dbReference>
<name>A0A9D4HWP5_DREPO</name>
<dbReference type="InterPro" id="IPR011527">
    <property type="entry name" value="ABC1_TM_dom"/>
</dbReference>
<feature type="transmembrane region" description="Helical" evidence="4">
    <location>
        <begin position="35"/>
        <end position="54"/>
    </location>
</feature>
<evidence type="ECO:0000256" key="3">
    <source>
        <dbReference type="ARBA" id="ARBA00023136"/>
    </source>
</evidence>
<accession>A0A9D4HWP5</accession>
<protein>
    <recommendedName>
        <fullName evidence="5">ABC transmembrane type-1 domain-containing protein</fullName>
    </recommendedName>
</protein>
<keyword evidence="1 4" id="KW-0812">Transmembrane</keyword>
<gene>
    <name evidence="6" type="ORF">DPMN_042036</name>
</gene>
<keyword evidence="7" id="KW-1185">Reference proteome</keyword>
<organism evidence="6 7">
    <name type="scientific">Dreissena polymorpha</name>
    <name type="common">Zebra mussel</name>
    <name type="synonym">Mytilus polymorpha</name>
    <dbReference type="NCBI Taxonomy" id="45954"/>
    <lineage>
        <taxon>Eukaryota</taxon>
        <taxon>Metazoa</taxon>
        <taxon>Spiralia</taxon>
        <taxon>Lophotrochozoa</taxon>
        <taxon>Mollusca</taxon>
        <taxon>Bivalvia</taxon>
        <taxon>Autobranchia</taxon>
        <taxon>Heteroconchia</taxon>
        <taxon>Euheterodonta</taxon>
        <taxon>Imparidentia</taxon>
        <taxon>Neoheterodontei</taxon>
        <taxon>Myida</taxon>
        <taxon>Dreissenoidea</taxon>
        <taxon>Dreissenidae</taxon>
        <taxon>Dreissena</taxon>
    </lineage>
</organism>
<sequence>GIDYVLRSVVFSVVPTILEVLMVTGLLWYKCGAEFAEVTMGCITTYTIFTLVVTQWRTKIRVQMNQAEGEAGNKAIDSLINYETVKCGISVVDWGISVVDWGISVVDWGISVVDVHLSCRYNDSGGSGDG</sequence>
<feature type="transmembrane region" description="Helical" evidence="4">
    <location>
        <begin position="9"/>
        <end position="29"/>
    </location>
</feature>
<reference evidence="6" key="2">
    <citation type="submission" date="2020-11" db="EMBL/GenBank/DDBJ databases">
        <authorList>
            <person name="McCartney M.A."/>
            <person name="Auch B."/>
            <person name="Kono T."/>
            <person name="Mallez S."/>
            <person name="Becker A."/>
            <person name="Gohl D.M."/>
            <person name="Silverstein K.A.T."/>
            <person name="Koren S."/>
            <person name="Bechman K.B."/>
            <person name="Herman A."/>
            <person name="Abrahante J.E."/>
            <person name="Garbe J."/>
        </authorList>
    </citation>
    <scope>NUCLEOTIDE SEQUENCE</scope>
    <source>
        <strain evidence="6">Duluth1</strain>
        <tissue evidence="6">Whole animal</tissue>
    </source>
</reference>
<dbReference type="GO" id="GO:0005524">
    <property type="term" value="F:ATP binding"/>
    <property type="evidence" value="ECO:0007669"/>
    <property type="project" value="InterPro"/>
</dbReference>
<dbReference type="GO" id="GO:0016020">
    <property type="term" value="C:membrane"/>
    <property type="evidence" value="ECO:0007669"/>
    <property type="project" value="InterPro"/>
</dbReference>
<dbReference type="InterPro" id="IPR036640">
    <property type="entry name" value="ABC1_TM_sf"/>
</dbReference>
<keyword evidence="3 4" id="KW-0472">Membrane</keyword>
<dbReference type="AlphaFoldDB" id="A0A9D4HWP5"/>
<dbReference type="PROSITE" id="PS50929">
    <property type="entry name" value="ABC_TM1F"/>
    <property type="match status" value="1"/>
</dbReference>
<proteinExistence type="predicted"/>
<feature type="domain" description="ABC transmembrane type-1" evidence="5">
    <location>
        <begin position="1"/>
        <end position="86"/>
    </location>
</feature>
<dbReference type="Pfam" id="PF00664">
    <property type="entry name" value="ABC_membrane"/>
    <property type="match status" value="1"/>
</dbReference>
<evidence type="ECO:0000259" key="5">
    <source>
        <dbReference type="PROSITE" id="PS50929"/>
    </source>
</evidence>
<evidence type="ECO:0000256" key="1">
    <source>
        <dbReference type="ARBA" id="ARBA00022692"/>
    </source>
</evidence>
<dbReference type="SUPFAM" id="SSF90123">
    <property type="entry name" value="ABC transporter transmembrane region"/>
    <property type="match status" value="1"/>
</dbReference>
<evidence type="ECO:0000256" key="2">
    <source>
        <dbReference type="ARBA" id="ARBA00022989"/>
    </source>
</evidence>
<dbReference type="EMBL" id="JAIWYP010000011">
    <property type="protein sequence ID" value="KAH3735503.1"/>
    <property type="molecule type" value="Genomic_DNA"/>
</dbReference>
<comment type="caution">
    <text evidence="6">The sequence shown here is derived from an EMBL/GenBank/DDBJ whole genome shotgun (WGS) entry which is preliminary data.</text>
</comment>
<evidence type="ECO:0000313" key="7">
    <source>
        <dbReference type="Proteomes" id="UP000828390"/>
    </source>
</evidence>
<dbReference type="GO" id="GO:0140359">
    <property type="term" value="F:ABC-type transporter activity"/>
    <property type="evidence" value="ECO:0007669"/>
    <property type="project" value="InterPro"/>
</dbReference>
<keyword evidence="2 4" id="KW-1133">Transmembrane helix</keyword>
<dbReference type="Proteomes" id="UP000828390">
    <property type="component" value="Unassembled WGS sequence"/>
</dbReference>
<reference evidence="6" key="1">
    <citation type="journal article" date="2019" name="bioRxiv">
        <title>The Genome of the Zebra Mussel, Dreissena polymorpha: A Resource for Invasive Species Research.</title>
        <authorList>
            <person name="McCartney M.A."/>
            <person name="Auch B."/>
            <person name="Kono T."/>
            <person name="Mallez S."/>
            <person name="Zhang Y."/>
            <person name="Obille A."/>
            <person name="Becker A."/>
            <person name="Abrahante J.E."/>
            <person name="Garbe J."/>
            <person name="Badalamenti J.P."/>
            <person name="Herman A."/>
            <person name="Mangelson H."/>
            <person name="Liachko I."/>
            <person name="Sullivan S."/>
            <person name="Sone E.D."/>
            <person name="Koren S."/>
            <person name="Silverstein K.A.T."/>
            <person name="Beckman K.B."/>
            <person name="Gohl D.M."/>
        </authorList>
    </citation>
    <scope>NUCLEOTIDE SEQUENCE</scope>
    <source>
        <strain evidence="6">Duluth1</strain>
        <tissue evidence="6">Whole animal</tissue>
    </source>
</reference>
<evidence type="ECO:0000313" key="6">
    <source>
        <dbReference type="EMBL" id="KAH3735503.1"/>
    </source>
</evidence>